<gene>
    <name evidence="2" type="ORF">HA271_07240</name>
</gene>
<feature type="transmembrane region" description="Helical" evidence="1">
    <location>
        <begin position="41"/>
        <end position="65"/>
    </location>
</feature>
<feature type="transmembrane region" description="Helical" evidence="1">
    <location>
        <begin position="77"/>
        <end position="98"/>
    </location>
</feature>
<evidence type="ECO:0000256" key="1">
    <source>
        <dbReference type="SAM" id="Phobius"/>
    </source>
</evidence>
<keyword evidence="1" id="KW-0812">Transmembrane</keyword>
<reference evidence="3" key="1">
    <citation type="journal article" date="2020" name="bioRxiv">
        <title>A rank-normalized archaeal taxonomy based on genome phylogeny resolves widespread incomplete and uneven classifications.</title>
        <authorList>
            <person name="Rinke C."/>
            <person name="Chuvochina M."/>
            <person name="Mussig A.J."/>
            <person name="Chaumeil P.-A."/>
            <person name="Waite D.W."/>
            <person name="Whitman W.B."/>
            <person name="Parks D.H."/>
            <person name="Hugenholtz P."/>
        </authorList>
    </citation>
    <scope>NUCLEOTIDE SEQUENCE [LARGE SCALE GENOMIC DNA]</scope>
</reference>
<accession>A0A7J4TJK6</accession>
<comment type="caution">
    <text evidence="2">The sequence shown here is derived from an EMBL/GenBank/DDBJ whole genome shotgun (WGS) entry which is preliminary data.</text>
</comment>
<dbReference type="Proteomes" id="UP000586031">
    <property type="component" value="Unassembled WGS sequence"/>
</dbReference>
<keyword evidence="1" id="KW-0472">Membrane</keyword>
<dbReference type="EMBL" id="DUHE01000204">
    <property type="protein sequence ID" value="HII84615.1"/>
    <property type="molecule type" value="Genomic_DNA"/>
</dbReference>
<feature type="non-terminal residue" evidence="2">
    <location>
        <position position="112"/>
    </location>
</feature>
<evidence type="ECO:0000313" key="2">
    <source>
        <dbReference type="EMBL" id="HII84615.1"/>
    </source>
</evidence>
<proteinExistence type="predicted"/>
<keyword evidence="1" id="KW-1133">Transmembrane helix</keyword>
<sequence>MESVGKIKKAIITFLLLNFGLSSIFYFFIGSAGDVNVAGGLYIVFLMYCPAVAAIITSLIFYKSIKDFGWKPGKVKYLAMAYALPIICAIVAYGLFWITTGTFTGKLPPQNM</sequence>
<feature type="transmembrane region" description="Helical" evidence="1">
    <location>
        <begin position="12"/>
        <end position="29"/>
    </location>
</feature>
<name>A0A7J4TJK6_9EURY</name>
<evidence type="ECO:0000313" key="3">
    <source>
        <dbReference type="Proteomes" id="UP000586031"/>
    </source>
</evidence>
<dbReference type="AlphaFoldDB" id="A0A7J4TJK6"/>
<organism evidence="2 3">
    <name type="scientific">Methanobacterium subterraneum</name>
    <dbReference type="NCBI Taxonomy" id="59277"/>
    <lineage>
        <taxon>Archaea</taxon>
        <taxon>Methanobacteriati</taxon>
        <taxon>Methanobacteriota</taxon>
        <taxon>Methanomada group</taxon>
        <taxon>Methanobacteria</taxon>
        <taxon>Methanobacteriales</taxon>
        <taxon>Methanobacteriaceae</taxon>
        <taxon>Methanobacterium</taxon>
    </lineage>
</organism>
<protein>
    <submittedName>
        <fullName evidence="2">Uncharacterized protein</fullName>
    </submittedName>
</protein>